<accession>A0ABN0W4J5</accession>
<dbReference type="Pfam" id="PF00015">
    <property type="entry name" value="MCPsignal"/>
    <property type="match status" value="1"/>
</dbReference>
<feature type="domain" description="Methyl-accepting transducer" evidence="9">
    <location>
        <begin position="278"/>
        <end position="542"/>
    </location>
</feature>
<protein>
    <recommendedName>
        <fullName evidence="13">Methyl-accepting chemotaxis protein</fullName>
    </recommendedName>
</protein>
<comment type="similarity">
    <text evidence="5">Belongs to the methyl-accepting chemotaxis (MCP) protein family.</text>
</comment>
<feature type="coiled-coil region" evidence="7">
    <location>
        <begin position="247"/>
        <end position="274"/>
    </location>
</feature>
<evidence type="ECO:0000259" key="10">
    <source>
        <dbReference type="PROSITE" id="PS50885"/>
    </source>
</evidence>
<dbReference type="PROSITE" id="PS50885">
    <property type="entry name" value="HAMP"/>
    <property type="match status" value="1"/>
</dbReference>
<keyword evidence="8" id="KW-1133">Transmembrane helix</keyword>
<evidence type="ECO:0000256" key="4">
    <source>
        <dbReference type="ARBA" id="ARBA00023224"/>
    </source>
</evidence>
<name>A0ABN0W4J5_9BACI</name>
<evidence type="ECO:0000256" key="1">
    <source>
        <dbReference type="ARBA" id="ARBA00004236"/>
    </source>
</evidence>
<evidence type="ECO:0000256" key="7">
    <source>
        <dbReference type="SAM" id="Coils"/>
    </source>
</evidence>
<dbReference type="PANTHER" id="PTHR32089">
    <property type="entry name" value="METHYL-ACCEPTING CHEMOTAXIS PROTEIN MCPB"/>
    <property type="match status" value="1"/>
</dbReference>
<keyword evidence="2" id="KW-1003">Cell membrane</keyword>
<feature type="transmembrane region" description="Helical" evidence="8">
    <location>
        <begin position="186"/>
        <end position="205"/>
    </location>
</feature>
<dbReference type="InterPro" id="IPR003660">
    <property type="entry name" value="HAMP_dom"/>
</dbReference>
<keyword evidence="7" id="KW-0175">Coiled coil</keyword>
<evidence type="ECO:0000256" key="3">
    <source>
        <dbReference type="ARBA" id="ARBA00023136"/>
    </source>
</evidence>
<dbReference type="RefSeq" id="WP_343797683.1">
    <property type="nucleotide sequence ID" value="NZ_BAAADJ010000014.1"/>
</dbReference>
<feature type="domain" description="HAMP" evidence="10">
    <location>
        <begin position="209"/>
        <end position="259"/>
    </location>
</feature>
<organism evidence="11 12">
    <name type="scientific">Bacillus carboniphilus</name>
    <dbReference type="NCBI Taxonomy" id="86663"/>
    <lineage>
        <taxon>Bacteria</taxon>
        <taxon>Bacillati</taxon>
        <taxon>Bacillota</taxon>
        <taxon>Bacilli</taxon>
        <taxon>Bacillales</taxon>
        <taxon>Bacillaceae</taxon>
        <taxon>Bacillus</taxon>
    </lineage>
</organism>
<keyword evidence="3 8" id="KW-0472">Membrane</keyword>
<dbReference type="InterPro" id="IPR004089">
    <property type="entry name" value="MCPsignal_dom"/>
</dbReference>
<dbReference type="Pfam" id="PF00672">
    <property type="entry name" value="HAMP"/>
    <property type="match status" value="1"/>
</dbReference>
<sequence length="564" mass="62069">MKRTLTWRLGIIIIGVIISSTLITSVTTFKTTYDSMYEAAGIEAYGCASITTGLLDQEDINHLMNGDDSEEIGKKLNWTIDHKSIFDSHYILSLDGHILALDDNLKEKGFDVGSRFFMDQNAIQMLMEMNHPTYSEIYEFGGMKRLSGYSPIYKDHDPTKEIVAISVIDFNGEIVSDRTWTVVKDGIMLSFIPLILASILTLYLIQKKTKPISKLIDRTRKIAEGDISPFNNTISSNDEVGDLAYNLEKMSLNLREIISTIQKASEDLANNTNETSLSMDEMSTVLHIVSKNMDEVASGTTDGAEMTSEASKTLMNLVELIYHSKVRADTTVKSADITMDTATTGIEKVQDIVEKMNVIKTSTFHSQQMIDQLSTYTTEIQQITETITKIAAQTNLLGLNATIEAARAGEDGKGFAVVAREVQALADQSNKEATNVRAILSKITSGILETVELTETSWRNVEAGETAVHETGIALENIKAAIQSISTEIYGLSLLTHDQTQTAEGVVQVVKKLELANEEMAVSAQEVAAATEQTTATVEEVAARTTTVTQMANQLKQIVQKFKL</sequence>
<keyword evidence="8" id="KW-0812">Transmembrane</keyword>
<comment type="caution">
    <text evidence="11">The sequence shown here is derived from an EMBL/GenBank/DDBJ whole genome shotgun (WGS) entry which is preliminary data.</text>
</comment>
<gene>
    <name evidence="11" type="ORF">GCM10008967_14300</name>
</gene>
<dbReference type="Gene3D" id="1.10.287.950">
    <property type="entry name" value="Methyl-accepting chemotaxis protein"/>
    <property type="match status" value="1"/>
</dbReference>
<dbReference type="PROSITE" id="PS50111">
    <property type="entry name" value="CHEMOTAXIS_TRANSDUC_2"/>
    <property type="match status" value="1"/>
</dbReference>
<keyword evidence="12" id="KW-1185">Reference proteome</keyword>
<dbReference type="Proteomes" id="UP001500782">
    <property type="component" value="Unassembled WGS sequence"/>
</dbReference>
<keyword evidence="4 6" id="KW-0807">Transducer</keyword>
<evidence type="ECO:0008006" key="13">
    <source>
        <dbReference type="Google" id="ProtNLM"/>
    </source>
</evidence>
<dbReference type="SMART" id="SM00283">
    <property type="entry name" value="MA"/>
    <property type="match status" value="1"/>
</dbReference>
<evidence type="ECO:0000256" key="5">
    <source>
        <dbReference type="ARBA" id="ARBA00029447"/>
    </source>
</evidence>
<feature type="transmembrane region" description="Helical" evidence="8">
    <location>
        <begin position="7"/>
        <end position="29"/>
    </location>
</feature>
<evidence type="ECO:0000313" key="11">
    <source>
        <dbReference type="EMBL" id="GAA0324832.1"/>
    </source>
</evidence>
<evidence type="ECO:0000256" key="6">
    <source>
        <dbReference type="PROSITE-ProRule" id="PRU00284"/>
    </source>
</evidence>
<dbReference type="CDD" id="cd06225">
    <property type="entry name" value="HAMP"/>
    <property type="match status" value="1"/>
</dbReference>
<proteinExistence type="inferred from homology"/>
<dbReference type="SUPFAM" id="SSF58104">
    <property type="entry name" value="Methyl-accepting chemotaxis protein (MCP) signaling domain"/>
    <property type="match status" value="1"/>
</dbReference>
<evidence type="ECO:0000259" key="9">
    <source>
        <dbReference type="PROSITE" id="PS50111"/>
    </source>
</evidence>
<evidence type="ECO:0000256" key="2">
    <source>
        <dbReference type="ARBA" id="ARBA00022475"/>
    </source>
</evidence>
<dbReference type="PANTHER" id="PTHR32089:SF112">
    <property type="entry name" value="LYSOZYME-LIKE PROTEIN-RELATED"/>
    <property type="match status" value="1"/>
</dbReference>
<comment type="subcellular location">
    <subcellularLocation>
        <location evidence="1">Cell membrane</location>
    </subcellularLocation>
</comment>
<dbReference type="EMBL" id="BAAADJ010000014">
    <property type="protein sequence ID" value="GAA0324832.1"/>
    <property type="molecule type" value="Genomic_DNA"/>
</dbReference>
<evidence type="ECO:0000313" key="12">
    <source>
        <dbReference type="Proteomes" id="UP001500782"/>
    </source>
</evidence>
<evidence type="ECO:0000256" key="8">
    <source>
        <dbReference type="SAM" id="Phobius"/>
    </source>
</evidence>
<reference evidence="11 12" key="1">
    <citation type="journal article" date="2019" name="Int. J. Syst. Evol. Microbiol.">
        <title>The Global Catalogue of Microorganisms (GCM) 10K type strain sequencing project: providing services to taxonomists for standard genome sequencing and annotation.</title>
        <authorList>
            <consortium name="The Broad Institute Genomics Platform"/>
            <consortium name="The Broad Institute Genome Sequencing Center for Infectious Disease"/>
            <person name="Wu L."/>
            <person name="Ma J."/>
        </authorList>
    </citation>
    <scope>NUCLEOTIDE SEQUENCE [LARGE SCALE GENOMIC DNA]</scope>
    <source>
        <strain evidence="11 12">JCM 9731</strain>
    </source>
</reference>